<proteinExistence type="predicted"/>
<gene>
    <name evidence="2" type="ORF">ATL40_1416</name>
</gene>
<name>A0A2A9D1W3_9MICO</name>
<protein>
    <submittedName>
        <fullName evidence="2">Uncharacterized protein</fullName>
    </submittedName>
</protein>
<dbReference type="AlphaFoldDB" id="A0A2A9D1W3"/>
<keyword evidence="1" id="KW-0472">Membrane</keyword>
<dbReference type="RefSeq" id="WP_169925897.1">
    <property type="nucleotide sequence ID" value="NZ_PDJD01000001.1"/>
</dbReference>
<keyword evidence="3" id="KW-1185">Reference proteome</keyword>
<comment type="caution">
    <text evidence="2">The sequence shown here is derived from an EMBL/GenBank/DDBJ whole genome shotgun (WGS) entry which is preliminary data.</text>
</comment>
<evidence type="ECO:0000313" key="3">
    <source>
        <dbReference type="Proteomes" id="UP000224915"/>
    </source>
</evidence>
<sequence>MSTATWVLAMVGCFVVILLVAFALVRVEDLIRRDEQRDDLAGWGEDE</sequence>
<organism evidence="2 3">
    <name type="scientific">Serinibacter salmoneus</name>
    <dbReference type="NCBI Taxonomy" id="556530"/>
    <lineage>
        <taxon>Bacteria</taxon>
        <taxon>Bacillati</taxon>
        <taxon>Actinomycetota</taxon>
        <taxon>Actinomycetes</taxon>
        <taxon>Micrococcales</taxon>
        <taxon>Beutenbergiaceae</taxon>
        <taxon>Serinibacter</taxon>
    </lineage>
</organism>
<evidence type="ECO:0000313" key="2">
    <source>
        <dbReference type="EMBL" id="PFG19840.1"/>
    </source>
</evidence>
<reference evidence="2 3" key="1">
    <citation type="submission" date="2017-10" db="EMBL/GenBank/DDBJ databases">
        <title>Sequencing the genomes of 1000 actinobacteria strains.</title>
        <authorList>
            <person name="Klenk H.-P."/>
        </authorList>
    </citation>
    <scope>NUCLEOTIDE SEQUENCE [LARGE SCALE GENOMIC DNA]</scope>
    <source>
        <strain evidence="2 3">DSM 21801</strain>
    </source>
</reference>
<evidence type="ECO:0000256" key="1">
    <source>
        <dbReference type="SAM" id="Phobius"/>
    </source>
</evidence>
<feature type="transmembrane region" description="Helical" evidence="1">
    <location>
        <begin position="6"/>
        <end position="27"/>
    </location>
</feature>
<accession>A0A2A9D1W3</accession>
<keyword evidence="1" id="KW-1133">Transmembrane helix</keyword>
<dbReference type="EMBL" id="PDJD01000001">
    <property type="protein sequence ID" value="PFG19840.1"/>
    <property type="molecule type" value="Genomic_DNA"/>
</dbReference>
<dbReference type="Proteomes" id="UP000224915">
    <property type="component" value="Unassembled WGS sequence"/>
</dbReference>
<keyword evidence="1" id="KW-0812">Transmembrane</keyword>